<gene>
    <name evidence="5" type="ORF">ACFO6W_25870</name>
</gene>
<protein>
    <submittedName>
        <fullName evidence="5">DUF4959 domain-containing protein</fullName>
    </submittedName>
</protein>
<evidence type="ECO:0000259" key="4">
    <source>
        <dbReference type="Pfam" id="PF17166"/>
    </source>
</evidence>
<feature type="domain" description="DUF5126" evidence="4">
    <location>
        <begin position="126"/>
        <end position="228"/>
    </location>
</feature>
<dbReference type="InterPro" id="IPR032164">
    <property type="entry name" value="DUF5000"/>
</dbReference>
<dbReference type="Gene3D" id="2.60.120.260">
    <property type="entry name" value="Galactose-binding domain-like"/>
    <property type="match status" value="1"/>
</dbReference>
<evidence type="ECO:0000313" key="6">
    <source>
        <dbReference type="Proteomes" id="UP001596023"/>
    </source>
</evidence>
<feature type="chain" id="PRO_5047225109" evidence="1">
    <location>
        <begin position="25"/>
        <end position="395"/>
    </location>
</feature>
<sequence>MKKHNLFIIFLGMMVSLFSLQSCKDDENSPIDKDDKAPGQVFNVVVENMPGAALITYSLPSDDDLLYVIAEYKNKHGKIFDFRASYYTNKIKVEGFGDTDEYTVNLYAVDRSENKSAPLAIKINPLEPQVQLTARSLKVQPDFGGMSFTFKNETKADLSFIVITTDVDGSQMVAETFYTARDSAKFAIRGYAAEPRLFGVVVSDKWGNLSDTLYKDLTPIYEVKLNKSLFRPVVFPNDAAATQWGGSLEYMWDDIVNGNSAHTGNDASTIPKHISFDLGVGAKLSRVNVKTIPDDKHWFNDVSPRFYEIWGSLDPDPSGSFDSWTKLVSIINVKPSGLSIGIITEDDRTAGRNGDDADISIEMPKVRYLRIVCTKNWSGNTNMCIGEITVWGDDN</sequence>
<accession>A0ABV9L4X9</accession>
<dbReference type="RefSeq" id="WP_380001983.1">
    <property type="nucleotide sequence ID" value="NZ_JBHSGN010000174.1"/>
</dbReference>
<evidence type="ECO:0000259" key="2">
    <source>
        <dbReference type="Pfam" id="PF16323"/>
    </source>
</evidence>
<organism evidence="5 6">
    <name type="scientific">Dysgonomonas termitidis</name>
    <dbReference type="NCBI Taxonomy" id="1516126"/>
    <lineage>
        <taxon>Bacteria</taxon>
        <taxon>Pseudomonadati</taxon>
        <taxon>Bacteroidota</taxon>
        <taxon>Bacteroidia</taxon>
        <taxon>Bacteroidales</taxon>
        <taxon>Dysgonomonadaceae</taxon>
        <taxon>Dysgonomonas</taxon>
    </lineage>
</organism>
<comment type="caution">
    <text evidence="5">The sequence shown here is derived from an EMBL/GenBank/DDBJ whole genome shotgun (WGS) entry which is preliminary data.</text>
</comment>
<dbReference type="Pfam" id="PF17166">
    <property type="entry name" value="DUF5126"/>
    <property type="match status" value="1"/>
</dbReference>
<evidence type="ECO:0000259" key="3">
    <source>
        <dbReference type="Pfam" id="PF16391"/>
    </source>
</evidence>
<evidence type="ECO:0000256" key="1">
    <source>
        <dbReference type="SAM" id="SignalP"/>
    </source>
</evidence>
<feature type="domain" description="DUF4959" evidence="2">
    <location>
        <begin position="21"/>
        <end position="125"/>
    </location>
</feature>
<dbReference type="InterPro" id="IPR033431">
    <property type="entry name" value="DUF5126"/>
</dbReference>
<keyword evidence="6" id="KW-1185">Reference proteome</keyword>
<reference evidence="6" key="1">
    <citation type="journal article" date="2019" name="Int. J. Syst. Evol. Microbiol.">
        <title>The Global Catalogue of Microorganisms (GCM) 10K type strain sequencing project: providing services to taxonomists for standard genome sequencing and annotation.</title>
        <authorList>
            <consortium name="The Broad Institute Genomics Platform"/>
            <consortium name="The Broad Institute Genome Sequencing Center for Infectious Disease"/>
            <person name="Wu L."/>
            <person name="Ma J."/>
        </authorList>
    </citation>
    <scope>NUCLEOTIDE SEQUENCE [LARGE SCALE GENOMIC DNA]</scope>
    <source>
        <strain evidence="6">CCUG 66188</strain>
    </source>
</reference>
<proteinExistence type="predicted"/>
<dbReference type="EMBL" id="JBHSGN010000174">
    <property type="protein sequence ID" value="MFC4677114.1"/>
    <property type="molecule type" value="Genomic_DNA"/>
</dbReference>
<dbReference type="InterPro" id="IPR032527">
    <property type="entry name" value="DUF4959"/>
</dbReference>
<feature type="domain" description="DUF5000" evidence="3">
    <location>
        <begin position="252"/>
        <end position="392"/>
    </location>
</feature>
<dbReference type="SUPFAM" id="SSF49785">
    <property type="entry name" value="Galactose-binding domain-like"/>
    <property type="match status" value="1"/>
</dbReference>
<evidence type="ECO:0000313" key="5">
    <source>
        <dbReference type="EMBL" id="MFC4677114.1"/>
    </source>
</evidence>
<dbReference type="InterPro" id="IPR008979">
    <property type="entry name" value="Galactose-bd-like_sf"/>
</dbReference>
<dbReference type="PROSITE" id="PS51257">
    <property type="entry name" value="PROKAR_LIPOPROTEIN"/>
    <property type="match status" value="1"/>
</dbReference>
<dbReference type="Pfam" id="PF16323">
    <property type="entry name" value="DUF4959"/>
    <property type="match status" value="1"/>
</dbReference>
<dbReference type="Pfam" id="PF16391">
    <property type="entry name" value="DUF5000"/>
    <property type="match status" value="1"/>
</dbReference>
<dbReference type="Proteomes" id="UP001596023">
    <property type="component" value="Unassembled WGS sequence"/>
</dbReference>
<feature type="signal peptide" evidence="1">
    <location>
        <begin position="1"/>
        <end position="24"/>
    </location>
</feature>
<keyword evidence="1" id="KW-0732">Signal</keyword>
<name>A0ABV9L4X9_9BACT</name>